<dbReference type="InterPro" id="IPR007527">
    <property type="entry name" value="Znf_SWIM"/>
</dbReference>
<dbReference type="Proteomes" id="UP000075886">
    <property type="component" value="Unassembled WGS sequence"/>
</dbReference>
<proteinExistence type="predicted"/>
<keyword evidence="1" id="KW-0863">Zinc-finger</keyword>
<keyword evidence="1" id="KW-0862">Zinc</keyword>
<reference evidence="3" key="2">
    <citation type="submission" date="2020-05" db="UniProtKB">
        <authorList>
            <consortium name="EnsemblMetazoa"/>
        </authorList>
    </citation>
    <scope>IDENTIFICATION</scope>
    <source>
        <strain evidence="3">FAR1</strain>
    </source>
</reference>
<reference evidence="4" key="1">
    <citation type="submission" date="2014-01" db="EMBL/GenBank/DDBJ databases">
        <title>The Genome Sequence of Anopheles farauti FAR1 (V2).</title>
        <authorList>
            <consortium name="The Broad Institute Genomics Platform"/>
            <person name="Neafsey D.E."/>
            <person name="Besansky N."/>
            <person name="Howell P."/>
            <person name="Walton C."/>
            <person name="Young S.K."/>
            <person name="Zeng Q."/>
            <person name="Gargeya S."/>
            <person name="Fitzgerald M."/>
            <person name="Haas B."/>
            <person name="Abouelleil A."/>
            <person name="Allen A.W."/>
            <person name="Alvarado L."/>
            <person name="Arachchi H.M."/>
            <person name="Berlin A.M."/>
            <person name="Chapman S.B."/>
            <person name="Gainer-Dewar J."/>
            <person name="Goldberg J."/>
            <person name="Griggs A."/>
            <person name="Gujja S."/>
            <person name="Hansen M."/>
            <person name="Howarth C."/>
            <person name="Imamovic A."/>
            <person name="Ireland A."/>
            <person name="Larimer J."/>
            <person name="McCowan C."/>
            <person name="Murphy C."/>
            <person name="Pearson M."/>
            <person name="Poon T.W."/>
            <person name="Priest M."/>
            <person name="Roberts A."/>
            <person name="Saif S."/>
            <person name="Shea T."/>
            <person name="Sisk P."/>
            <person name="Sykes S."/>
            <person name="Wortman J."/>
            <person name="Nusbaum C."/>
            <person name="Birren B."/>
        </authorList>
    </citation>
    <scope>NUCLEOTIDE SEQUENCE [LARGE SCALE GENOMIC DNA]</scope>
    <source>
        <strain evidence="4">FAR1</strain>
    </source>
</reference>
<sequence>MELESLFGQALLSRAIGIVYGKQPITAFCTTDNKCGLVEVPGSKPGTVYKVFPSINFCGCESYKGWVLKQKRQPTCKHVLAAQLALILNRKKEQTIEADILFSLKQQFLEDCLQHSSKSGTRHDK</sequence>
<protein>
    <recommendedName>
        <fullName evidence="2">SWIM-type domain-containing protein</fullName>
    </recommendedName>
</protein>
<dbReference type="AlphaFoldDB" id="A0A182Q0J1"/>
<dbReference type="PANTHER" id="PTHR28498:SF1">
    <property type="entry name" value="ZINC FINGER SWIM DOMAIN-CONTAINING PROTEIN 7"/>
    <property type="match status" value="1"/>
</dbReference>
<dbReference type="PANTHER" id="PTHR28498">
    <property type="entry name" value="ZINC FINGER SWIM DOMAIN-CONTAINING PROTEIN 7"/>
    <property type="match status" value="1"/>
</dbReference>
<keyword evidence="1" id="KW-0479">Metal-binding</keyword>
<evidence type="ECO:0000259" key="2">
    <source>
        <dbReference type="PROSITE" id="PS50966"/>
    </source>
</evidence>
<organism evidence="3 4">
    <name type="scientific">Anopheles farauti</name>
    <dbReference type="NCBI Taxonomy" id="69004"/>
    <lineage>
        <taxon>Eukaryota</taxon>
        <taxon>Metazoa</taxon>
        <taxon>Ecdysozoa</taxon>
        <taxon>Arthropoda</taxon>
        <taxon>Hexapoda</taxon>
        <taxon>Insecta</taxon>
        <taxon>Pterygota</taxon>
        <taxon>Neoptera</taxon>
        <taxon>Endopterygota</taxon>
        <taxon>Diptera</taxon>
        <taxon>Nematocera</taxon>
        <taxon>Culicoidea</taxon>
        <taxon>Culicidae</taxon>
        <taxon>Anophelinae</taxon>
        <taxon>Anopheles</taxon>
    </lineage>
</organism>
<accession>A0A182Q0J1</accession>
<evidence type="ECO:0000256" key="1">
    <source>
        <dbReference type="PROSITE-ProRule" id="PRU00325"/>
    </source>
</evidence>
<dbReference type="EnsemblMetazoa" id="AFAF000643-RA">
    <property type="protein sequence ID" value="AFAF000643-PA"/>
    <property type="gene ID" value="AFAF000643"/>
</dbReference>
<evidence type="ECO:0000313" key="3">
    <source>
        <dbReference type="EnsemblMetazoa" id="AFAF000643-PA"/>
    </source>
</evidence>
<dbReference type="GO" id="GO:0000724">
    <property type="term" value="P:double-strand break repair via homologous recombination"/>
    <property type="evidence" value="ECO:0007669"/>
    <property type="project" value="TreeGrafter"/>
</dbReference>
<dbReference type="GO" id="GO:0008270">
    <property type="term" value="F:zinc ion binding"/>
    <property type="evidence" value="ECO:0007669"/>
    <property type="project" value="UniProtKB-KW"/>
</dbReference>
<dbReference type="EMBL" id="AXCN02001214">
    <property type="status" value="NOT_ANNOTATED_CDS"/>
    <property type="molecule type" value="Genomic_DNA"/>
</dbReference>
<dbReference type="STRING" id="69004.A0A182Q0J1"/>
<name>A0A182Q0J1_9DIPT</name>
<feature type="domain" description="SWIM-type" evidence="2">
    <location>
        <begin position="49"/>
        <end position="87"/>
    </location>
</feature>
<keyword evidence="4" id="KW-1185">Reference proteome</keyword>
<dbReference type="GO" id="GO:0097196">
    <property type="term" value="C:Shu complex"/>
    <property type="evidence" value="ECO:0007669"/>
    <property type="project" value="TreeGrafter"/>
</dbReference>
<dbReference type="PROSITE" id="PS50966">
    <property type="entry name" value="ZF_SWIM"/>
    <property type="match status" value="1"/>
</dbReference>
<dbReference type="VEuPathDB" id="VectorBase:AFAF000643"/>
<evidence type="ECO:0000313" key="4">
    <source>
        <dbReference type="Proteomes" id="UP000075886"/>
    </source>
</evidence>